<keyword evidence="1" id="KW-1133">Transmembrane helix</keyword>
<protein>
    <recommendedName>
        <fullName evidence="4">DUF2231 domain-containing protein</fullName>
    </recommendedName>
</protein>
<name>A0ABW5J0F1_9FLAO</name>
<evidence type="ECO:0000313" key="2">
    <source>
        <dbReference type="EMBL" id="MFD2518751.1"/>
    </source>
</evidence>
<evidence type="ECO:0000313" key="3">
    <source>
        <dbReference type="Proteomes" id="UP001597468"/>
    </source>
</evidence>
<gene>
    <name evidence="2" type="ORF">ACFSTG_12655</name>
</gene>
<keyword evidence="1" id="KW-0472">Membrane</keyword>
<keyword evidence="3" id="KW-1185">Reference proteome</keyword>
<feature type="transmembrane region" description="Helical" evidence="1">
    <location>
        <begin position="38"/>
        <end position="57"/>
    </location>
</feature>
<organism evidence="2 3">
    <name type="scientific">Salinimicrobium flavum</name>
    <dbReference type="NCBI Taxonomy" id="1737065"/>
    <lineage>
        <taxon>Bacteria</taxon>
        <taxon>Pseudomonadati</taxon>
        <taxon>Bacteroidota</taxon>
        <taxon>Flavobacteriia</taxon>
        <taxon>Flavobacteriales</taxon>
        <taxon>Flavobacteriaceae</taxon>
        <taxon>Salinimicrobium</taxon>
    </lineage>
</organism>
<sequence length="163" mass="17673">MDQTHLHLLITHLPIFGSILGAVVLAHGLWIKSDHLSIAAYDIFIISGIGAGVAYLTGEAAEETVERIQGVAENMIDQHEDFALYALISLIVLGVLAIAGLFIAWKKWAFSKTFAVVVLFIALISFGLVAWTGYLGGQIRHTEISDSNVPAQGYGEQIDHDDD</sequence>
<accession>A0ABW5J0F1</accession>
<reference evidence="3" key="1">
    <citation type="journal article" date="2019" name="Int. J. Syst. Evol. Microbiol.">
        <title>The Global Catalogue of Microorganisms (GCM) 10K type strain sequencing project: providing services to taxonomists for standard genome sequencing and annotation.</title>
        <authorList>
            <consortium name="The Broad Institute Genomics Platform"/>
            <consortium name="The Broad Institute Genome Sequencing Center for Infectious Disease"/>
            <person name="Wu L."/>
            <person name="Ma J."/>
        </authorList>
    </citation>
    <scope>NUCLEOTIDE SEQUENCE [LARGE SCALE GENOMIC DNA]</scope>
    <source>
        <strain evidence="3">KCTC 42585</strain>
    </source>
</reference>
<evidence type="ECO:0008006" key="4">
    <source>
        <dbReference type="Google" id="ProtNLM"/>
    </source>
</evidence>
<feature type="transmembrane region" description="Helical" evidence="1">
    <location>
        <begin position="82"/>
        <end position="105"/>
    </location>
</feature>
<keyword evidence="1" id="KW-0812">Transmembrane</keyword>
<dbReference type="EMBL" id="JBHULT010000010">
    <property type="protein sequence ID" value="MFD2518751.1"/>
    <property type="molecule type" value="Genomic_DNA"/>
</dbReference>
<dbReference type="Proteomes" id="UP001597468">
    <property type="component" value="Unassembled WGS sequence"/>
</dbReference>
<feature type="transmembrane region" description="Helical" evidence="1">
    <location>
        <begin position="114"/>
        <end position="134"/>
    </location>
</feature>
<dbReference type="RefSeq" id="WP_380753434.1">
    <property type="nucleotide sequence ID" value="NZ_JBHULT010000010.1"/>
</dbReference>
<comment type="caution">
    <text evidence="2">The sequence shown here is derived from an EMBL/GenBank/DDBJ whole genome shotgun (WGS) entry which is preliminary data.</text>
</comment>
<feature type="transmembrane region" description="Helical" evidence="1">
    <location>
        <begin position="6"/>
        <end position="26"/>
    </location>
</feature>
<proteinExistence type="predicted"/>
<evidence type="ECO:0000256" key="1">
    <source>
        <dbReference type="SAM" id="Phobius"/>
    </source>
</evidence>